<reference evidence="2 3" key="1">
    <citation type="submission" date="2019-01" db="EMBL/GenBank/DDBJ databases">
        <title>Nocardioides guangzhouensis sp. nov., an actinobacterium isolated from soil.</title>
        <authorList>
            <person name="Fu Y."/>
            <person name="Cai Y."/>
            <person name="Lin Z."/>
            <person name="Chen P."/>
        </authorList>
    </citation>
    <scope>NUCLEOTIDE SEQUENCE [LARGE SCALE GENOMIC DNA]</scope>
    <source>
        <strain evidence="2 3">NBRC 105384</strain>
    </source>
</reference>
<comment type="caution">
    <text evidence="2">The sequence shown here is derived from an EMBL/GenBank/DDBJ whole genome shotgun (WGS) entry which is preliminary data.</text>
</comment>
<dbReference type="Gene3D" id="3.90.1300.10">
    <property type="entry name" value="Amidase signature (AS) domain"/>
    <property type="match status" value="1"/>
</dbReference>
<dbReference type="InterPro" id="IPR023631">
    <property type="entry name" value="Amidase_dom"/>
</dbReference>
<protein>
    <submittedName>
        <fullName evidence="2">Amidase</fullName>
        <ecNumber evidence="2">3.5.1.4</ecNumber>
    </submittedName>
</protein>
<organism evidence="2 3">
    <name type="scientific">Nocardioides iriomotensis</name>
    <dbReference type="NCBI Taxonomy" id="715784"/>
    <lineage>
        <taxon>Bacteria</taxon>
        <taxon>Bacillati</taxon>
        <taxon>Actinomycetota</taxon>
        <taxon>Actinomycetes</taxon>
        <taxon>Propionibacteriales</taxon>
        <taxon>Nocardioidaceae</taxon>
        <taxon>Nocardioides</taxon>
    </lineage>
</organism>
<dbReference type="RefSeq" id="WP_129986569.1">
    <property type="nucleotide sequence ID" value="NZ_SDPU01000020.1"/>
</dbReference>
<dbReference type="AlphaFoldDB" id="A0A4Q5J2E6"/>
<gene>
    <name evidence="2" type="ORF">ETU37_07180</name>
</gene>
<dbReference type="SUPFAM" id="SSF75304">
    <property type="entry name" value="Amidase signature (AS) enzymes"/>
    <property type="match status" value="1"/>
</dbReference>
<sequence>MPDAPGSREQVEQLLDRIDTVDVHTNAICTLHPDALGQAEARDTEAAEGRSRGPLHGVPVLVKDNVDTHDLPTTAGSLALADVPNPTKDAALVQRLREAGMVVLGKTNLSEWANIRDGLSTSGWSAYGGLTRNPYGLNRSAGGSSSGSGAAVAAGQARFAIGTETDGSITCPAAFNGVVGIKPTVGLVPTDGVVPISRSQDAPGPMATSVRDAATLLTVLTGDGTDYAAHAVDGRLAGKRIGVPRKIYWGYSAHADTAAERAVGLLAAEGAEIVDGTDLLSMEDAGWEDELLVLLAELRSGLADYLATRPGDVPRTLEEVVAFNKQHADRELEYFGQFHFERALDGPAVGSEEYVAARARCVKAGRDEGIDAVLREHDLDALVTPSYAPAVPIDLVNAEHHPGACTQPAAMAGYPLVTVPSGLAGGLPVAVSFWGTAGSEATLVQIAHGYEAARNRVAGPLPAPTFPTFV</sequence>
<dbReference type="PANTHER" id="PTHR42678:SF34">
    <property type="entry name" value="OS04G0183300 PROTEIN"/>
    <property type="match status" value="1"/>
</dbReference>
<name>A0A4Q5J2E6_9ACTN</name>
<dbReference type="PANTHER" id="PTHR42678">
    <property type="entry name" value="AMIDASE"/>
    <property type="match status" value="1"/>
</dbReference>
<dbReference type="OrthoDB" id="9811471at2"/>
<evidence type="ECO:0000259" key="1">
    <source>
        <dbReference type="Pfam" id="PF01425"/>
    </source>
</evidence>
<dbReference type="Proteomes" id="UP000291189">
    <property type="component" value="Unassembled WGS sequence"/>
</dbReference>
<feature type="domain" description="Amidase" evidence="1">
    <location>
        <begin position="10"/>
        <end position="443"/>
    </location>
</feature>
<accession>A0A4Q5J2E6</accession>
<proteinExistence type="predicted"/>
<dbReference type="EMBL" id="SDPU01000020">
    <property type="protein sequence ID" value="RYU12750.1"/>
    <property type="molecule type" value="Genomic_DNA"/>
</dbReference>
<dbReference type="GO" id="GO:0004040">
    <property type="term" value="F:amidase activity"/>
    <property type="evidence" value="ECO:0007669"/>
    <property type="project" value="UniProtKB-EC"/>
</dbReference>
<keyword evidence="3" id="KW-1185">Reference proteome</keyword>
<keyword evidence="2" id="KW-0378">Hydrolase</keyword>
<dbReference type="EC" id="3.5.1.4" evidence="2"/>
<dbReference type="Pfam" id="PF01425">
    <property type="entry name" value="Amidase"/>
    <property type="match status" value="1"/>
</dbReference>
<dbReference type="InterPro" id="IPR036928">
    <property type="entry name" value="AS_sf"/>
</dbReference>
<evidence type="ECO:0000313" key="2">
    <source>
        <dbReference type="EMBL" id="RYU12750.1"/>
    </source>
</evidence>
<evidence type="ECO:0000313" key="3">
    <source>
        <dbReference type="Proteomes" id="UP000291189"/>
    </source>
</evidence>